<dbReference type="InterPro" id="IPR011545">
    <property type="entry name" value="DEAD/DEAH_box_helicase_dom"/>
</dbReference>
<dbReference type="AlphaFoldDB" id="A0A2A7ASQ8"/>
<dbReference type="SUPFAM" id="SSF52540">
    <property type="entry name" value="P-loop containing nucleoside triphosphate hydrolases"/>
    <property type="match status" value="1"/>
</dbReference>
<dbReference type="RefSeq" id="WP_097838697.1">
    <property type="nucleotide sequence ID" value="NZ_NMTY01000004.1"/>
</dbReference>
<dbReference type="InterPro" id="IPR005114">
    <property type="entry name" value="Helicase_assoc"/>
</dbReference>
<evidence type="ECO:0000256" key="2">
    <source>
        <dbReference type="ARBA" id="ARBA00022840"/>
    </source>
</evidence>
<feature type="domain" description="Helicase ATP-binding" evidence="3">
    <location>
        <begin position="1"/>
        <end position="136"/>
    </location>
</feature>
<evidence type="ECO:0008006" key="7">
    <source>
        <dbReference type="Google" id="ProtNLM"/>
    </source>
</evidence>
<dbReference type="Pfam" id="PF00271">
    <property type="entry name" value="Helicase_C"/>
    <property type="match status" value="1"/>
</dbReference>
<evidence type="ECO:0000256" key="1">
    <source>
        <dbReference type="ARBA" id="ARBA00022741"/>
    </source>
</evidence>
<comment type="caution">
    <text evidence="5">The sequence shown here is derived from an EMBL/GenBank/DDBJ whole genome shotgun (WGS) entry which is preliminary data.</text>
</comment>
<dbReference type="Gene3D" id="3.40.50.300">
    <property type="entry name" value="P-loop containing nucleotide triphosphate hydrolases"/>
    <property type="match status" value="2"/>
</dbReference>
<dbReference type="InterPro" id="IPR027417">
    <property type="entry name" value="P-loop_NTPase"/>
</dbReference>
<keyword evidence="1" id="KW-0547">Nucleotide-binding</keyword>
<name>A0A2A7ASQ8_9FIRM</name>
<protein>
    <recommendedName>
        <fullName evidence="7">Helicase</fullName>
    </recommendedName>
</protein>
<dbReference type="InterPro" id="IPR001650">
    <property type="entry name" value="Helicase_C-like"/>
</dbReference>
<dbReference type="Pfam" id="PF00270">
    <property type="entry name" value="DEAD"/>
    <property type="match status" value="1"/>
</dbReference>
<proteinExistence type="predicted"/>
<dbReference type="GO" id="GO:0003676">
    <property type="term" value="F:nucleic acid binding"/>
    <property type="evidence" value="ECO:0007669"/>
    <property type="project" value="InterPro"/>
</dbReference>
<dbReference type="Gene3D" id="6.10.140.530">
    <property type="match status" value="4"/>
</dbReference>
<evidence type="ECO:0000313" key="5">
    <source>
        <dbReference type="EMBL" id="PDX82194.1"/>
    </source>
</evidence>
<dbReference type="PROSITE" id="PS51194">
    <property type="entry name" value="HELICASE_CTER"/>
    <property type="match status" value="1"/>
</dbReference>
<organism evidence="5 6">
    <name type="scientific">Faecalibacterium prausnitzii</name>
    <dbReference type="NCBI Taxonomy" id="853"/>
    <lineage>
        <taxon>Bacteria</taxon>
        <taxon>Bacillati</taxon>
        <taxon>Bacillota</taxon>
        <taxon>Clostridia</taxon>
        <taxon>Eubacteriales</taxon>
        <taxon>Oscillospiraceae</taxon>
        <taxon>Faecalibacterium</taxon>
    </lineage>
</organism>
<reference evidence="5 6" key="1">
    <citation type="journal article" date="2017" name="Front. Microbiol.">
        <title>New Insights into the Diversity of the Genus Faecalibacterium.</title>
        <authorList>
            <person name="Benevides L."/>
            <person name="Burman S."/>
            <person name="Martin R."/>
            <person name="Robert V."/>
            <person name="Thomas M."/>
            <person name="Miquel S."/>
            <person name="Chain F."/>
            <person name="Sokol H."/>
            <person name="Bermudez-Humaran L.G."/>
            <person name="Morrison M."/>
            <person name="Langella P."/>
            <person name="Azevedo V.A."/>
            <person name="Chatel J.M."/>
            <person name="Soares S."/>
        </authorList>
    </citation>
    <scope>NUCLEOTIDE SEQUENCE [LARGE SCALE GENOMIC DNA]</scope>
    <source>
        <strain evidence="5 6">CNCM I 4575</strain>
    </source>
</reference>
<dbReference type="PANTHER" id="PTHR33418:SF1">
    <property type="entry name" value="HELICASE-ASSOCIATED DOMAIN-CONTAINING PROTEIN"/>
    <property type="match status" value="1"/>
</dbReference>
<gene>
    <name evidence="5" type="ORF">CGS58_01620</name>
</gene>
<dbReference type="EMBL" id="NMTY01000004">
    <property type="protein sequence ID" value="PDX82194.1"/>
    <property type="molecule type" value="Genomic_DNA"/>
</dbReference>
<dbReference type="Proteomes" id="UP000220005">
    <property type="component" value="Unassembled WGS sequence"/>
</dbReference>
<evidence type="ECO:0000259" key="3">
    <source>
        <dbReference type="PROSITE" id="PS51192"/>
    </source>
</evidence>
<dbReference type="Pfam" id="PF03457">
    <property type="entry name" value="HA"/>
    <property type="match status" value="4"/>
</dbReference>
<dbReference type="PANTHER" id="PTHR33418">
    <property type="entry name" value="HELICASE-ASSOCIATED"/>
    <property type="match status" value="1"/>
</dbReference>
<feature type="domain" description="Helicase C-terminal" evidence="4">
    <location>
        <begin position="207"/>
        <end position="377"/>
    </location>
</feature>
<dbReference type="InterPro" id="IPR014001">
    <property type="entry name" value="Helicase_ATP-bd"/>
</dbReference>
<evidence type="ECO:0000313" key="6">
    <source>
        <dbReference type="Proteomes" id="UP000220005"/>
    </source>
</evidence>
<dbReference type="PROSITE" id="PS51192">
    <property type="entry name" value="HELICASE_ATP_BIND_1"/>
    <property type="match status" value="1"/>
</dbReference>
<dbReference type="GO" id="GO:0005524">
    <property type="term" value="F:ATP binding"/>
    <property type="evidence" value="ECO:0007669"/>
    <property type="project" value="UniProtKB-KW"/>
</dbReference>
<sequence>MLKTYGCAAVIHPTGTGKSFIAFKLIEEHPDAQFLWLSPNDYIFESQRRNVSGNFNNVVHMTYTRLIRMNEEELNLLCSEYIILDEFHRCGAYCWGTGVERLLKNCPRAKVLGLSATPIRYLDNCRNMAEELFTVKGKLCVASEMTLGEAIVRGILPAPQYVTTMFQYQQELHRYQKRINWQVPNGAKDISQRQLNALRRALGQADGLEKIFSRHLKRNGKYILFCTDWAQMQKIKAQLPQWLRGIDDSPQIYCFYAGERETEAEYEEFLKDQRNHLRLLLCINRLNEGVHVADIDGVILFRVTSSPILYKQQIGRALTTGNGKQPLILDIVNNFDGLSSVGTIRAEMAAAVQKLRSAGKENLVRVDKFPIEEQVEDSIRLVRELENTLNNTWDTWYAEACAYFSSHGNLAVPRRYVTESGMQLGVWIQTQRAVFNGKARGNLTDEHVNALNAIGMEWGSVLDSVWNETWKLAKEYYEANGNLLVPDSFQIGGIDLGKWTAYQRSRKKNGRLSAERVAKLNEIGMVWDTVNSRWEQRYAQAKRYFDKKGNLDIPSSYRCEDGFLLGMWVASQRKAKTGANKSKRLTAEQIDRLTAIGMDWGGTQETQWQNAYRRAEEYYQQNGNLNIPYAYCTVDGYRLGRWLARQKNAGRKSGNCVMTPERVAKLEKIGIVWDVAR</sequence>
<accession>A0A2A7ASQ8</accession>
<evidence type="ECO:0000259" key="4">
    <source>
        <dbReference type="PROSITE" id="PS51194"/>
    </source>
</evidence>
<keyword evidence="2" id="KW-0067">ATP-binding</keyword>